<dbReference type="EMBL" id="LXIE01000050">
    <property type="protein sequence ID" value="OAD90050.1"/>
    <property type="molecule type" value="Genomic_DNA"/>
</dbReference>
<dbReference type="Proteomes" id="UP000077552">
    <property type="component" value="Unassembled WGS sequence"/>
</dbReference>
<evidence type="ECO:0000256" key="1">
    <source>
        <dbReference type="SAM" id="SignalP"/>
    </source>
</evidence>
<keyword evidence="1" id="KW-0732">Signal</keyword>
<proteinExistence type="predicted"/>
<dbReference type="STRING" id="1385699.A7A78_07480"/>
<organism evidence="2 3">
    <name type="scientific">Aequorivita soesokkakensis</name>
    <dbReference type="NCBI Taxonomy" id="1385699"/>
    <lineage>
        <taxon>Bacteria</taxon>
        <taxon>Pseudomonadati</taxon>
        <taxon>Bacteroidota</taxon>
        <taxon>Flavobacteriia</taxon>
        <taxon>Flavobacteriales</taxon>
        <taxon>Flavobacteriaceae</taxon>
        <taxon>Aequorivita</taxon>
    </lineage>
</organism>
<feature type="chain" id="PRO_5008391959" evidence="1">
    <location>
        <begin position="20"/>
        <end position="265"/>
    </location>
</feature>
<feature type="signal peptide" evidence="1">
    <location>
        <begin position="1"/>
        <end position="19"/>
    </location>
</feature>
<dbReference type="RefSeq" id="WP_068763081.1">
    <property type="nucleotide sequence ID" value="NZ_LXIE01000050.1"/>
</dbReference>
<evidence type="ECO:0000313" key="3">
    <source>
        <dbReference type="Proteomes" id="UP000077552"/>
    </source>
</evidence>
<dbReference type="OrthoDB" id="1274006at2"/>
<sequence>MTRLLLIFISLFFATNAISQNANLSDYSYVIVPNQFDFLKEKDQYQMNSMSKFYFEKNGFNAYFAEDAPNANRCDGLYANVEELKTILGTKLQIVIKDCNDNEIYRSQEGKSKYKEFDKTYQDALRKAFNSIEGMRVKQKDVILLSDNSSNTTVSDQTKLKTEEAELTKPKVSRVSGNLLPDAKFSNYSNSGKTFLLRKTTEGYSLYEESANASDGLLLIGKIIVMDKVVKYMDTSGKVSDASFDPSGNLTIKDGSSVTNYLSEN</sequence>
<reference evidence="2 3" key="1">
    <citation type="submission" date="2016-05" db="EMBL/GenBank/DDBJ databases">
        <title>Genome sequencing of Vitellibacter soesokkakensis RSSK-12.</title>
        <authorList>
            <person name="Thevarajoo S."/>
            <person name="Selvaratnam C."/>
            <person name="Goh K.M."/>
            <person name="Chan K.-G."/>
            <person name="Chong C.S."/>
        </authorList>
    </citation>
    <scope>NUCLEOTIDE SEQUENCE [LARGE SCALE GENOMIC DNA]</scope>
    <source>
        <strain evidence="2 3">RSSK-12</strain>
    </source>
</reference>
<gene>
    <name evidence="2" type="ORF">A7A78_07480</name>
</gene>
<name>A0A1A9L9X1_9FLAO</name>
<protein>
    <submittedName>
        <fullName evidence="2">Uncharacterized protein</fullName>
    </submittedName>
</protein>
<comment type="caution">
    <text evidence="2">The sequence shown here is derived from an EMBL/GenBank/DDBJ whole genome shotgun (WGS) entry which is preliminary data.</text>
</comment>
<dbReference type="AlphaFoldDB" id="A0A1A9L9X1"/>
<accession>A0A1A9L9X1</accession>
<keyword evidence="3" id="KW-1185">Reference proteome</keyword>
<evidence type="ECO:0000313" key="2">
    <source>
        <dbReference type="EMBL" id="OAD90050.1"/>
    </source>
</evidence>